<evidence type="ECO:0000313" key="4">
    <source>
        <dbReference type="Proteomes" id="UP000198415"/>
    </source>
</evidence>
<evidence type="ECO:0000259" key="2">
    <source>
        <dbReference type="Pfam" id="PF00479"/>
    </source>
</evidence>
<reference evidence="3 4" key="1">
    <citation type="submission" date="2017-06" db="EMBL/GenBank/DDBJ databases">
        <authorList>
            <person name="Kim H.J."/>
            <person name="Triplett B.A."/>
        </authorList>
    </citation>
    <scope>NUCLEOTIDE SEQUENCE [LARGE SCALE GENOMIC DNA]</scope>
    <source>
        <strain evidence="3 4">DSM 43151</strain>
    </source>
</reference>
<feature type="domain" description="Glucose-6-phosphate dehydrogenase NAD-binding" evidence="2">
    <location>
        <begin position="16"/>
        <end position="61"/>
    </location>
</feature>
<dbReference type="Gene3D" id="3.40.50.720">
    <property type="entry name" value="NAD(P)-binding Rossmann-like Domain"/>
    <property type="match status" value="1"/>
</dbReference>
<evidence type="ECO:0000256" key="1">
    <source>
        <dbReference type="SAM" id="MobiDB-lite"/>
    </source>
</evidence>
<evidence type="ECO:0000313" key="3">
    <source>
        <dbReference type="EMBL" id="SNS91051.1"/>
    </source>
</evidence>
<organism evidence="3 4">
    <name type="scientific">Actinoplanes regularis</name>
    <dbReference type="NCBI Taxonomy" id="52697"/>
    <lineage>
        <taxon>Bacteria</taxon>
        <taxon>Bacillati</taxon>
        <taxon>Actinomycetota</taxon>
        <taxon>Actinomycetes</taxon>
        <taxon>Micromonosporales</taxon>
        <taxon>Micromonosporaceae</taxon>
        <taxon>Actinoplanes</taxon>
    </lineage>
</organism>
<accession>A0A239IBV4</accession>
<sequence length="67" mass="7010">MSRPGRGKLAVMTVFVLFGATGDLAARMAPPVSWTLANEGLLPQNRIPVGGGRGDVSHEDSMPTCTN</sequence>
<name>A0A239IBV4_9ACTN</name>
<dbReference type="GO" id="GO:0050661">
    <property type="term" value="F:NADP binding"/>
    <property type="evidence" value="ECO:0007669"/>
    <property type="project" value="InterPro"/>
</dbReference>
<dbReference type="GO" id="GO:0006006">
    <property type="term" value="P:glucose metabolic process"/>
    <property type="evidence" value="ECO:0007669"/>
    <property type="project" value="InterPro"/>
</dbReference>
<dbReference type="Proteomes" id="UP000198415">
    <property type="component" value="Unassembled WGS sequence"/>
</dbReference>
<dbReference type="GO" id="GO:0016614">
    <property type="term" value="F:oxidoreductase activity, acting on CH-OH group of donors"/>
    <property type="evidence" value="ECO:0007669"/>
    <property type="project" value="InterPro"/>
</dbReference>
<dbReference type="EMBL" id="FZNR01000028">
    <property type="protein sequence ID" value="SNS91051.1"/>
    <property type="molecule type" value="Genomic_DNA"/>
</dbReference>
<dbReference type="Pfam" id="PF00479">
    <property type="entry name" value="G6PD_N"/>
    <property type="match status" value="1"/>
</dbReference>
<dbReference type="AlphaFoldDB" id="A0A239IBV4"/>
<gene>
    <name evidence="3" type="ORF">SAMN06264365_12841</name>
</gene>
<proteinExistence type="predicted"/>
<dbReference type="SUPFAM" id="SSF51735">
    <property type="entry name" value="NAD(P)-binding Rossmann-fold domains"/>
    <property type="match status" value="1"/>
</dbReference>
<protein>
    <submittedName>
        <fullName evidence="3">Glucose-6-phosphate dehydrogenase, NAD binding domain</fullName>
    </submittedName>
</protein>
<keyword evidence="4" id="KW-1185">Reference proteome</keyword>
<dbReference type="InterPro" id="IPR036291">
    <property type="entry name" value="NAD(P)-bd_dom_sf"/>
</dbReference>
<feature type="region of interest" description="Disordered" evidence="1">
    <location>
        <begin position="46"/>
        <end position="67"/>
    </location>
</feature>
<dbReference type="InterPro" id="IPR022674">
    <property type="entry name" value="G6P_DH_NAD-bd"/>
</dbReference>